<dbReference type="SUPFAM" id="SSF51679">
    <property type="entry name" value="Bacterial luciferase-like"/>
    <property type="match status" value="1"/>
</dbReference>
<dbReference type="PANTHER" id="PTHR42847:SF4">
    <property type="entry name" value="ALKANESULFONATE MONOOXYGENASE-RELATED"/>
    <property type="match status" value="1"/>
</dbReference>
<keyword evidence="3" id="KW-0560">Oxidoreductase</keyword>
<dbReference type="InterPro" id="IPR019921">
    <property type="entry name" value="Lucif-like_OxRdtase_Rv2161c"/>
</dbReference>
<evidence type="ECO:0000259" key="5">
    <source>
        <dbReference type="Pfam" id="PF00296"/>
    </source>
</evidence>
<evidence type="ECO:0000256" key="4">
    <source>
        <dbReference type="ARBA" id="ARBA00023033"/>
    </source>
</evidence>
<reference evidence="6 7" key="1">
    <citation type="journal article" date="2019" name="Int. J. Syst. Evol. Microbiol.">
        <title>The Global Catalogue of Microorganisms (GCM) 10K type strain sequencing project: providing services to taxonomists for standard genome sequencing and annotation.</title>
        <authorList>
            <consortium name="The Broad Institute Genomics Platform"/>
            <consortium name="The Broad Institute Genome Sequencing Center for Infectious Disease"/>
            <person name="Wu L."/>
            <person name="Ma J."/>
        </authorList>
    </citation>
    <scope>NUCLEOTIDE SEQUENCE [LARGE SCALE GENOMIC DNA]</scope>
    <source>
        <strain evidence="6 7">JCM 16221</strain>
    </source>
</reference>
<evidence type="ECO:0000256" key="2">
    <source>
        <dbReference type="ARBA" id="ARBA00022643"/>
    </source>
</evidence>
<keyword evidence="4" id="KW-0503">Monooxygenase</keyword>
<accession>A0ABN3G2B7</accession>
<dbReference type="Gene3D" id="3.20.20.30">
    <property type="entry name" value="Luciferase-like domain"/>
    <property type="match status" value="1"/>
</dbReference>
<organism evidence="6 7">
    <name type="scientific">Saccharopolyspora halophila</name>
    <dbReference type="NCBI Taxonomy" id="405551"/>
    <lineage>
        <taxon>Bacteria</taxon>
        <taxon>Bacillati</taxon>
        <taxon>Actinomycetota</taxon>
        <taxon>Actinomycetes</taxon>
        <taxon>Pseudonocardiales</taxon>
        <taxon>Pseudonocardiaceae</taxon>
        <taxon>Saccharopolyspora</taxon>
    </lineage>
</organism>
<keyword evidence="2" id="KW-0288">FMN</keyword>
<keyword evidence="1" id="KW-0285">Flavoprotein</keyword>
<dbReference type="Proteomes" id="UP001501218">
    <property type="component" value="Unassembled WGS sequence"/>
</dbReference>
<sequence length="298" mass="31893">MRLGMALPQMGPHADTGRIAEVAAAAETLGYESLWVGERLHAADEPKTPYPSPAGMPAQMRTCLDPLLVLTVAATATSRVRLGTGTLTAPLRAPVQLARELAGLDRLSEGRLIAGFGLSWSRDEYEAAGVPWTERGARLDETLDVLTALWGPDPVAHEGRFSRISRGTFQPKPVQRPLPVYLGGLSPAALRRAGRRADGWLGVALPIDALRHVLSSIDDQARAVSRSRVATAIRINPTIQELPTGTPGVGPVDDLVDYLGSLAELGVGDAFLDLQFTTDDTDALLRVAEEIRTAFPRS</sequence>
<evidence type="ECO:0000313" key="6">
    <source>
        <dbReference type="EMBL" id="GAA2342542.1"/>
    </source>
</evidence>
<protein>
    <submittedName>
        <fullName evidence="6">TIGR03619 family F420-dependent LLM class oxidoreductase</fullName>
    </submittedName>
</protein>
<proteinExistence type="predicted"/>
<evidence type="ECO:0000313" key="7">
    <source>
        <dbReference type="Proteomes" id="UP001501218"/>
    </source>
</evidence>
<gene>
    <name evidence="6" type="ORF">GCM10009854_19080</name>
</gene>
<comment type="caution">
    <text evidence="6">The sequence shown here is derived from an EMBL/GenBank/DDBJ whole genome shotgun (WGS) entry which is preliminary data.</text>
</comment>
<feature type="domain" description="Luciferase-like" evidence="5">
    <location>
        <begin position="14"/>
        <end position="236"/>
    </location>
</feature>
<name>A0ABN3G2B7_9PSEU</name>
<evidence type="ECO:0000256" key="3">
    <source>
        <dbReference type="ARBA" id="ARBA00023002"/>
    </source>
</evidence>
<dbReference type="InterPro" id="IPR036661">
    <property type="entry name" value="Luciferase-like_sf"/>
</dbReference>
<dbReference type="Pfam" id="PF00296">
    <property type="entry name" value="Bac_luciferase"/>
    <property type="match status" value="1"/>
</dbReference>
<evidence type="ECO:0000256" key="1">
    <source>
        <dbReference type="ARBA" id="ARBA00022630"/>
    </source>
</evidence>
<keyword evidence="7" id="KW-1185">Reference proteome</keyword>
<dbReference type="InterPro" id="IPR050172">
    <property type="entry name" value="SsuD_RutA_monooxygenase"/>
</dbReference>
<dbReference type="InterPro" id="IPR011251">
    <property type="entry name" value="Luciferase-like_dom"/>
</dbReference>
<dbReference type="PANTHER" id="PTHR42847">
    <property type="entry name" value="ALKANESULFONATE MONOOXYGENASE"/>
    <property type="match status" value="1"/>
</dbReference>
<dbReference type="RefSeq" id="WP_344128910.1">
    <property type="nucleotide sequence ID" value="NZ_BAAARA010000004.1"/>
</dbReference>
<dbReference type="EMBL" id="BAAARA010000004">
    <property type="protein sequence ID" value="GAA2342542.1"/>
    <property type="molecule type" value="Genomic_DNA"/>
</dbReference>
<dbReference type="NCBIfam" id="TIGR03619">
    <property type="entry name" value="F420_Rv2161c"/>
    <property type="match status" value="1"/>
</dbReference>